<organism evidence="1 2">
    <name type="scientific">Mangrovihabitans endophyticus</name>
    <dbReference type="NCBI Taxonomy" id="1751298"/>
    <lineage>
        <taxon>Bacteria</taxon>
        <taxon>Bacillati</taxon>
        <taxon>Actinomycetota</taxon>
        <taxon>Actinomycetes</taxon>
        <taxon>Micromonosporales</taxon>
        <taxon>Micromonosporaceae</taxon>
        <taxon>Mangrovihabitans</taxon>
    </lineage>
</organism>
<accession>A0A8J3BYT4</accession>
<keyword evidence="2" id="KW-1185">Reference proteome</keyword>
<dbReference type="Proteomes" id="UP000656042">
    <property type="component" value="Unassembled WGS sequence"/>
</dbReference>
<evidence type="ECO:0000313" key="1">
    <source>
        <dbReference type="EMBL" id="GGK81761.1"/>
    </source>
</evidence>
<gene>
    <name evidence="1" type="ORF">GCM10012284_14760</name>
</gene>
<dbReference type="AlphaFoldDB" id="A0A8J3BYT4"/>
<proteinExistence type="predicted"/>
<dbReference type="EMBL" id="BMMX01000003">
    <property type="protein sequence ID" value="GGK81761.1"/>
    <property type="molecule type" value="Genomic_DNA"/>
</dbReference>
<name>A0A8J3BYT4_9ACTN</name>
<reference evidence="1" key="1">
    <citation type="journal article" date="2014" name="Int. J. Syst. Evol. Microbiol.">
        <title>Complete genome sequence of Corynebacterium casei LMG S-19264T (=DSM 44701T), isolated from a smear-ripened cheese.</title>
        <authorList>
            <consortium name="US DOE Joint Genome Institute (JGI-PGF)"/>
            <person name="Walter F."/>
            <person name="Albersmeier A."/>
            <person name="Kalinowski J."/>
            <person name="Ruckert C."/>
        </authorList>
    </citation>
    <scope>NUCLEOTIDE SEQUENCE</scope>
    <source>
        <strain evidence="1">CGMCC 4.7299</strain>
    </source>
</reference>
<reference evidence="1" key="2">
    <citation type="submission" date="2020-09" db="EMBL/GenBank/DDBJ databases">
        <authorList>
            <person name="Sun Q."/>
            <person name="Zhou Y."/>
        </authorList>
    </citation>
    <scope>NUCLEOTIDE SEQUENCE</scope>
    <source>
        <strain evidence="1">CGMCC 4.7299</strain>
    </source>
</reference>
<protein>
    <submittedName>
        <fullName evidence="1">Uncharacterized protein</fullName>
    </submittedName>
</protein>
<sequence>MFRSLAEDNPVQMVLTTSDLGALGALSLHSAQSFDTTSGRVLLTYWRVRLSGTTLSAELTDPHLSEAAALNVFNGQRLLVPCRPEMGSLPPWPIPLDVGSALTGTIADGRVRLQLTSVSTDQLLDLDLSFASD</sequence>
<evidence type="ECO:0000313" key="2">
    <source>
        <dbReference type="Proteomes" id="UP000656042"/>
    </source>
</evidence>
<comment type="caution">
    <text evidence="1">The sequence shown here is derived from an EMBL/GenBank/DDBJ whole genome shotgun (WGS) entry which is preliminary data.</text>
</comment>
<dbReference type="RefSeq" id="WP_189078320.1">
    <property type="nucleotide sequence ID" value="NZ_BMMX01000003.1"/>
</dbReference>